<dbReference type="GO" id="GO:0005743">
    <property type="term" value="C:mitochondrial inner membrane"/>
    <property type="evidence" value="ECO:0007669"/>
    <property type="project" value="TreeGrafter"/>
</dbReference>
<protein>
    <recommendedName>
        <fullName evidence="5">protoporphyrinogen oxidase</fullName>
        <ecNumber evidence="5">1.3.3.4</ecNumber>
    </recommendedName>
</protein>
<dbReference type="Gene3D" id="4.10.1000.30">
    <property type="match status" value="1"/>
</dbReference>
<evidence type="ECO:0000256" key="5">
    <source>
        <dbReference type="ARBA" id="ARBA00012867"/>
    </source>
</evidence>
<feature type="compositionally biased region" description="Low complexity" evidence="12">
    <location>
        <begin position="307"/>
        <end position="329"/>
    </location>
</feature>
<dbReference type="EC" id="1.3.3.4" evidence="5"/>
<comment type="cofactor">
    <cofactor evidence="1">
        <name>FAD</name>
        <dbReference type="ChEBI" id="CHEBI:57692"/>
    </cofactor>
</comment>
<dbReference type="EMBL" id="MU856952">
    <property type="protein sequence ID" value="KAK4153078.1"/>
    <property type="molecule type" value="Genomic_DNA"/>
</dbReference>
<reference evidence="15" key="1">
    <citation type="journal article" date="2023" name="Mol. Phylogenet. Evol.">
        <title>Genome-scale phylogeny and comparative genomics of the fungal order Sordariales.</title>
        <authorList>
            <person name="Hensen N."/>
            <person name="Bonometti L."/>
            <person name="Westerberg I."/>
            <person name="Brannstrom I.O."/>
            <person name="Guillou S."/>
            <person name="Cros-Aarteil S."/>
            <person name="Calhoun S."/>
            <person name="Haridas S."/>
            <person name="Kuo A."/>
            <person name="Mondo S."/>
            <person name="Pangilinan J."/>
            <person name="Riley R."/>
            <person name="LaButti K."/>
            <person name="Andreopoulos B."/>
            <person name="Lipzen A."/>
            <person name="Chen C."/>
            <person name="Yan M."/>
            <person name="Daum C."/>
            <person name="Ng V."/>
            <person name="Clum A."/>
            <person name="Steindorff A."/>
            <person name="Ohm R.A."/>
            <person name="Martin F."/>
            <person name="Silar P."/>
            <person name="Natvig D.O."/>
            <person name="Lalanne C."/>
            <person name="Gautier V."/>
            <person name="Ament-Velasquez S.L."/>
            <person name="Kruys A."/>
            <person name="Hutchinson M.I."/>
            <person name="Powell A.J."/>
            <person name="Barry K."/>
            <person name="Miller A.N."/>
            <person name="Grigoriev I.V."/>
            <person name="Debuchy R."/>
            <person name="Gladieux P."/>
            <person name="Hiltunen Thoren M."/>
            <person name="Johannesson H."/>
        </authorList>
    </citation>
    <scope>NUCLEOTIDE SEQUENCE</scope>
    <source>
        <strain evidence="15">CBS 538.74</strain>
    </source>
</reference>
<evidence type="ECO:0000256" key="12">
    <source>
        <dbReference type="SAM" id="MobiDB-lite"/>
    </source>
</evidence>
<evidence type="ECO:0000256" key="11">
    <source>
        <dbReference type="ARBA" id="ARBA00047554"/>
    </source>
</evidence>
<dbReference type="Proteomes" id="UP001302745">
    <property type="component" value="Unassembled WGS sequence"/>
</dbReference>
<keyword evidence="16" id="KW-1185">Reference proteome</keyword>
<evidence type="ECO:0000313" key="15">
    <source>
        <dbReference type="EMBL" id="KAK4153078.1"/>
    </source>
</evidence>
<evidence type="ECO:0000256" key="6">
    <source>
        <dbReference type="ARBA" id="ARBA00022630"/>
    </source>
</evidence>
<dbReference type="PANTHER" id="PTHR42923:SF3">
    <property type="entry name" value="PROTOPORPHYRINOGEN OXIDASE"/>
    <property type="match status" value="1"/>
</dbReference>
<feature type="compositionally biased region" description="Low complexity" evidence="12">
    <location>
        <begin position="552"/>
        <end position="569"/>
    </location>
</feature>
<dbReference type="InterPro" id="IPR004572">
    <property type="entry name" value="Protoporphyrinogen_oxidase"/>
</dbReference>
<evidence type="ECO:0000256" key="9">
    <source>
        <dbReference type="ARBA" id="ARBA00023133"/>
    </source>
</evidence>
<dbReference type="Gene3D" id="4.10.1000.40">
    <property type="match status" value="1"/>
</dbReference>
<dbReference type="SUPFAM" id="SSF54373">
    <property type="entry name" value="FAD-linked reductases, C-terminal domain"/>
    <property type="match status" value="1"/>
</dbReference>
<dbReference type="GO" id="GO:0006783">
    <property type="term" value="P:heme biosynthetic process"/>
    <property type="evidence" value="ECO:0007669"/>
    <property type="project" value="UniProtKB-KW"/>
</dbReference>
<evidence type="ECO:0000256" key="10">
    <source>
        <dbReference type="ARBA" id="ARBA00023244"/>
    </source>
</evidence>
<comment type="caution">
    <text evidence="15">The sequence shown here is derived from an EMBL/GenBank/DDBJ whole genome shotgun (WGS) entry which is preliminary data.</text>
</comment>
<dbReference type="PANTHER" id="PTHR42923">
    <property type="entry name" value="PROTOPORPHYRINOGEN OXIDASE"/>
    <property type="match status" value="1"/>
</dbReference>
<keyword evidence="8" id="KW-0560">Oxidoreductase</keyword>
<dbReference type="NCBIfam" id="TIGR00562">
    <property type="entry name" value="proto_IX_ox"/>
    <property type="match status" value="1"/>
</dbReference>
<evidence type="ECO:0000256" key="1">
    <source>
        <dbReference type="ARBA" id="ARBA00001974"/>
    </source>
</evidence>
<feature type="compositionally biased region" description="Low complexity" evidence="12">
    <location>
        <begin position="258"/>
        <end position="274"/>
    </location>
</feature>
<feature type="domain" description="Amine oxidase" evidence="13">
    <location>
        <begin position="615"/>
        <end position="980"/>
    </location>
</feature>
<evidence type="ECO:0000313" key="16">
    <source>
        <dbReference type="Proteomes" id="UP001302745"/>
    </source>
</evidence>
<dbReference type="SUPFAM" id="SSF51905">
    <property type="entry name" value="FAD/NAD(P)-binding domain"/>
    <property type="match status" value="1"/>
</dbReference>
<accession>A0AAN6VK81</accession>
<dbReference type="InterPro" id="IPR002937">
    <property type="entry name" value="Amino_oxidase"/>
</dbReference>
<evidence type="ECO:0000256" key="2">
    <source>
        <dbReference type="ARBA" id="ARBA00002600"/>
    </source>
</evidence>
<evidence type="ECO:0000256" key="7">
    <source>
        <dbReference type="ARBA" id="ARBA00022827"/>
    </source>
</evidence>
<name>A0AAN6VK81_9PEZI</name>
<feature type="region of interest" description="Disordered" evidence="12">
    <location>
        <begin position="116"/>
        <end position="150"/>
    </location>
</feature>
<comment type="similarity">
    <text evidence="4">Belongs to the protoporphyrinogen/coproporphyrinogen oxidase family. Protoporphyrinogen oxidase subfamily.</text>
</comment>
<dbReference type="Pfam" id="PF01593">
    <property type="entry name" value="Amino_oxidase"/>
    <property type="match status" value="1"/>
</dbReference>
<reference evidence="15" key="2">
    <citation type="submission" date="2023-05" db="EMBL/GenBank/DDBJ databases">
        <authorList>
            <consortium name="Lawrence Berkeley National Laboratory"/>
            <person name="Steindorff A."/>
            <person name="Hensen N."/>
            <person name="Bonometti L."/>
            <person name="Westerberg I."/>
            <person name="Brannstrom I.O."/>
            <person name="Guillou S."/>
            <person name="Cros-Aarteil S."/>
            <person name="Calhoun S."/>
            <person name="Haridas S."/>
            <person name="Kuo A."/>
            <person name="Mondo S."/>
            <person name="Pangilinan J."/>
            <person name="Riley R."/>
            <person name="Labutti K."/>
            <person name="Andreopoulos B."/>
            <person name="Lipzen A."/>
            <person name="Chen C."/>
            <person name="Yanf M."/>
            <person name="Daum C."/>
            <person name="Ng V."/>
            <person name="Clum A."/>
            <person name="Ohm R."/>
            <person name="Martin F."/>
            <person name="Silar P."/>
            <person name="Natvig D."/>
            <person name="Lalanne C."/>
            <person name="Gautier V."/>
            <person name="Ament-Velasquez S.L."/>
            <person name="Kruys A."/>
            <person name="Hutchinson M.I."/>
            <person name="Powell A.J."/>
            <person name="Barry K."/>
            <person name="Miller A.N."/>
            <person name="Grigoriev I.V."/>
            <person name="Debuchy R."/>
            <person name="Gladieux P."/>
            <person name="Thoren M.H."/>
            <person name="Johannesson H."/>
        </authorList>
    </citation>
    <scope>NUCLEOTIDE SEQUENCE</scope>
    <source>
        <strain evidence="15">CBS 538.74</strain>
    </source>
</reference>
<keyword evidence="9" id="KW-0350">Heme biosynthesis</keyword>
<evidence type="ECO:0000256" key="4">
    <source>
        <dbReference type="ARBA" id="ARBA00010551"/>
    </source>
</evidence>
<evidence type="ECO:0000259" key="14">
    <source>
        <dbReference type="Pfam" id="PF22683"/>
    </source>
</evidence>
<feature type="region of interest" description="Disordered" evidence="12">
    <location>
        <begin position="258"/>
        <end position="330"/>
    </location>
</feature>
<feature type="domain" description="Nab2-like CCCH zinc finger" evidence="14">
    <location>
        <begin position="452"/>
        <end position="471"/>
    </location>
</feature>
<feature type="region of interest" description="Disordered" evidence="12">
    <location>
        <begin position="173"/>
        <end position="201"/>
    </location>
</feature>
<evidence type="ECO:0000256" key="8">
    <source>
        <dbReference type="ARBA" id="ARBA00023002"/>
    </source>
</evidence>
<comment type="pathway">
    <text evidence="3">Porphyrin-containing compound metabolism; protoporphyrin-IX biosynthesis; protoporphyrin-IX from protoporphyrinogen-IX: step 1/1.</text>
</comment>
<keyword evidence="6" id="KW-0285">Flavoprotein</keyword>
<evidence type="ECO:0000256" key="3">
    <source>
        <dbReference type="ARBA" id="ARBA00005073"/>
    </source>
</evidence>
<dbReference type="InterPro" id="IPR036188">
    <property type="entry name" value="FAD/NAD-bd_sf"/>
</dbReference>
<dbReference type="FunFam" id="4.10.1000.40:FF:000002">
    <property type="entry name" value="Nuclear polyadenylated RNA-binding protein Nab2"/>
    <property type="match status" value="1"/>
</dbReference>
<evidence type="ECO:0000259" key="13">
    <source>
        <dbReference type="Pfam" id="PF01593"/>
    </source>
</evidence>
<keyword evidence="10" id="KW-0627">Porphyrin biosynthesis</keyword>
<sequence>MSVEVALGTPLAEALNLAIQGKVAELGWAALGTEGSAMSEYFLLMLANGKTESEIAAEIAGDLLQLGPDDETAPAFASWLFGQISTLSAQLGTASAQFAAVVDRAADDPMDGSFDASMDTSDAPAAGLNVPTGPKAMRDGNTGPRSGREKRMMGQINRALDRTHDSVLHRVRTQSGNERIGRGPPAGPRMGMGMGRQPRTNNPRATNIAAGLASMGGMPPGPPGMNGMGAMNPMAGAGYGQTDIYSMMEQQNHMLQQMQQQLMMQQQQQQQQAQRGGFARGKHQFDRGGRGNQFRRGGGHHQHNGHGEQSQQQQQQGSEAGQSDAASQGDVDMTAGVKREALSPEDTICRFNLRCQNKDCKFAHQSPAAPPGTTVDVKDPCGFGAACKNRKCVGRHPSPATKMAHQGEQDCKFFPNCANPHCPFRHPTMPACRNGGECKVANCKFTHIKTPCKFRPCTNRSCPFMHDEGQRGTFQDKVWTAEDEANQHVSERKFVDEGGAEDLVLPGLRCLARAQGRQGAKRNYSPACRRFVTSTSHGAAFGARPQRRAPRQYRPPSAAAAPTVTPASSLRLTTPPAYNNSSNNYNRQARRHYAVDTNTSTKPPPRDIAVLGGGLTGLSTAWHLMRLLPTAKITLYEASERLGGWIDTETAEVKAPDGTAGTIRVERAARMIKPQTGLGRVPKWDDLVFFDMVTRLNLTDQLMHSPRGEDQVAGYIYYPDHLVGLPRGFPNPLKDPLGALRAVAKLAALLAEPVFRSLVPAVLNLLSSKSDPYRAEMFNGRSDMSVGDYYAYRFGGPGVVDNVMSAMTHGITGGDVWKQSMASGFMADHLVPTEDQPITEVQVRCADHAMMRRMIKNKATFDLASQHLDSSALWFRDGFSTLPNALADALKKNPNVTIKTGDPVTGVHYDEMLTQVAITTKAHPEPVAYDKVVSTIFAKTLADITDNHLPSLAASTAVTIMLVNIWYPTPQANFPHNGFGYLLPQALAHDQNPECVLGVIFDSDREFPLPTPQNPDPPNRGADTLQGTKLTVMLGGHYWDDLPDSFLPTPESAIEMAKRAVARHLHLPPDLTARAHASAKLCRDCIPQHLVGHRARLRAAAGELQWGFKGRLAVAGQSYQNPGVLGVLRAGHDMAVQIAGLERALPAARWTVGDTGLDRFVRQPRRSKGGGAGQ</sequence>
<comment type="function">
    <text evidence="2">Catalyzes the 6-electron oxidation of protoporphyrinogen-IX to form protoporphyrin-IX.</text>
</comment>
<comment type="catalytic activity">
    <reaction evidence="11">
        <text>protoporphyrinogen IX + 3 O2 = protoporphyrin IX + 3 H2O2</text>
        <dbReference type="Rhea" id="RHEA:25576"/>
        <dbReference type="ChEBI" id="CHEBI:15379"/>
        <dbReference type="ChEBI" id="CHEBI:16240"/>
        <dbReference type="ChEBI" id="CHEBI:57306"/>
        <dbReference type="ChEBI" id="CHEBI:57307"/>
        <dbReference type="EC" id="1.3.3.4"/>
    </reaction>
</comment>
<dbReference type="GO" id="GO:0004729">
    <property type="term" value="F:oxygen-dependent protoporphyrinogen oxidase activity"/>
    <property type="evidence" value="ECO:0007669"/>
    <property type="project" value="UniProtKB-EC"/>
</dbReference>
<dbReference type="InterPro" id="IPR050464">
    <property type="entry name" value="Zeta_carotene_desat/Oxidored"/>
</dbReference>
<dbReference type="InterPro" id="IPR055046">
    <property type="entry name" value="Nab2-like_Znf-CCCH"/>
</dbReference>
<dbReference type="Pfam" id="PF14608">
    <property type="entry name" value="zf-CCCH_2"/>
    <property type="match status" value="3"/>
</dbReference>
<dbReference type="AlphaFoldDB" id="A0AAN6VK81"/>
<gene>
    <name evidence="15" type="ORF">C8A00DRAFT_43958</name>
</gene>
<dbReference type="FunFam" id="4.10.1000.30:FF:000002">
    <property type="entry name" value="Nuclear polyadenylated RNA-binding protein Nab2"/>
    <property type="match status" value="1"/>
</dbReference>
<dbReference type="Pfam" id="PF22683">
    <property type="entry name" value="Nab2-like_zf-CCCH"/>
    <property type="match status" value="1"/>
</dbReference>
<keyword evidence="7" id="KW-0274">FAD</keyword>
<organism evidence="15 16">
    <name type="scientific">Chaetomidium leptoderma</name>
    <dbReference type="NCBI Taxonomy" id="669021"/>
    <lineage>
        <taxon>Eukaryota</taxon>
        <taxon>Fungi</taxon>
        <taxon>Dikarya</taxon>
        <taxon>Ascomycota</taxon>
        <taxon>Pezizomycotina</taxon>
        <taxon>Sordariomycetes</taxon>
        <taxon>Sordariomycetidae</taxon>
        <taxon>Sordariales</taxon>
        <taxon>Chaetomiaceae</taxon>
        <taxon>Chaetomidium</taxon>
    </lineage>
</organism>
<proteinExistence type="inferred from homology"/>
<feature type="region of interest" description="Disordered" evidence="12">
    <location>
        <begin position="539"/>
        <end position="584"/>
    </location>
</feature>
<dbReference type="Gene3D" id="3.50.50.60">
    <property type="entry name" value="FAD/NAD(P)-binding domain"/>
    <property type="match status" value="1"/>
</dbReference>